<proteinExistence type="predicted"/>
<dbReference type="InterPro" id="IPR017871">
    <property type="entry name" value="ABC_transporter-like_CS"/>
</dbReference>
<dbReference type="InterPro" id="IPR011527">
    <property type="entry name" value="ABC1_TM_dom"/>
</dbReference>
<evidence type="ECO:0000259" key="10">
    <source>
        <dbReference type="PROSITE" id="PS50893"/>
    </source>
</evidence>
<organism evidence="12 13">
    <name type="scientific">Longimicrobium terrae</name>
    <dbReference type="NCBI Taxonomy" id="1639882"/>
    <lineage>
        <taxon>Bacteria</taxon>
        <taxon>Pseudomonadati</taxon>
        <taxon>Gemmatimonadota</taxon>
        <taxon>Longimicrobiia</taxon>
        <taxon>Longimicrobiales</taxon>
        <taxon>Longimicrobiaceae</taxon>
        <taxon>Longimicrobium</taxon>
    </lineage>
</organism>
<dbReference type="InterPro" id="IPR039421">
    <property type="entry name" value="Type_1_exporter"/>
</dbReference>
<evidence type="ECO:0000256" key="3">
    <source>
        <dbReference type="ARBA" id="ARBA00022475"/>
    </source>
</evidence>
<dbReference type="CDD" id="cd03254">
    <property type="entry name" value="ABCC_Glucan_exporter_like"/>
    <property type="match status" value="1"/>
</dbReference>
<keyword evidence="3" id="KW-1003">Cell membrane</keyword>
<evidence type="ECO:0000256" key="4">
    <source>
        <dbReference type="ARBA" id="ARBA00022692"/>
    </source>
</evidence>
<evidence type="ECO:0000256" key="6">
    <source>
        <dbReference type="ARBA" id="ARBA00022840"/>
    </source>
</evidence>
<accession>A0A841H1A8</accession>
<dbReference type="SUPFAM" id="SSF52540">
    <property type="entry name" value="P-loop containing nucleoside triphosphate hydrolases"/>
    <property type="match status" value="1"/>
</dbReference>
<evidence type="ECO:0000259" key="11">
    <source>
        <dbReference type="PROSITE" id="PS50929"/>
    </source>
</evidence>
<keyword evidence="5" id="KW-0547">Nucleotide-binding</keyword>
<dbReference type="GO" id="GO:0005524">
    <property type="term" value="F:ATP binding"/>
    <property type="evidence" value="ECO:0007669"/>
    <property type="project" value="UniProtKB-KW"/>
</dbReference>
<dbReference type="GO" id="GO:0005886">
    <property type="term" value="C:plasma membrane"/>
    <property type="evidence" value="ECO:0007669"/>
    <property type="project" value="UniProtKB-SubCell"/>
</dbReference>
<feature type="transmembrane region" description="Helical" evidence="9">
    <location>
        <begin position="31"/>
        <end position="51"/>
    </location>
</feature>
<evidence type="ECO:0000313" key="13">
    <source>
        <dbReference type="Proteomes" id="UP000582837"/>
    </source>
</evidence>
<feature type="domain" description="ABC transmembrane type-1" evidence="11">
    <location>
        <begin position="36"/>
        <end position="318"/>
    </location>
</feature>
<dbReference type="PROSITE" id="PS50893">
    <property type="entry name" value="ABC_TRANSPORTER_2"/>
    <property type="match status" value="1"/>
</dbReference>
<dbReference type="Pfam" id="PF00664">
    <property type="entry name" value="ABC_membrane"/>
    <property type="match status" value="1"/>
</dbReference>
<evidence type="ECO:0000256" key="9">
    <source>
        <dbReference type="SAM" id="Phobius"/>
    </source>
</evidence>
<protein>
    <submittedName>
        <fullName evidence="12">ATP-binding cassette subfamily B protein</fullName>
    </submittedName>
</protein>
<dbReference type="SMART" id="SM00382">
    <property type="entry name" value="AAA"/>
    <property type="match status" value="1"/>
</dbReference>
<comment type="subcellular location">
    <subcellularLocation>
        <location evidence="1">Cell membrane</location>
        <topology evidence="1">Multi-pass membrane protein</topology>
    </subcellularLocation>
</comment>
<name>A0A841H1A8_9BACT</name>
<dbReference type="SUPFAM" id="SSF90123">
    <property type="entry name" value="ABC transporter transmembrane region"/>
    <property type="match status" value="1"/>
</dbReference>
<keyword evidence="7 9" id="KW-1133">Transmembrane helix</keyword>
<gene>
    <name evidence="12" type="ORF">HNQ61_003375</name>
</gene>
<dbReference type="EMBL" id="JACHIA010000010">
    <property type="protein sequence ID" value="MBB6071736.1"/>
    <property type="molecule type" value="Genomic_DNA"/>
</dbReference>
<dbReference type="FunFam" id="1.20.1560.10:FF:000011">
    <property type="entry name" value="Multidrug ABC transporter ATP-binding protein"/>
    <property type="match status" value="1"/>
</dbReference>
<keyword evidence="8 9" id="KW-0472">Membrane</keyword>
<keyword evidence="4 9" id="KW-0812">Transmembrane</keyword>
<dbReference type="Gene3D" id="3.40.50.300">
    <property type="entry name" value="P-loop containing nucleotide triphosphate hydrolases"/>
    <property type="match status" value="1"/>
</dbReference>
<evidence type="ECO:0000256" key="5">
    <source>
        <dbReference type="ARBA" id="ARBA00022741"/>
    </source>
</evidence>
<dbReference type="InterPro" id="IPR036640">
    <property type="entry name" value="ABC1_TM_sf"/>
</dbReference>
<dbReference type="InterPro" id="IPR003439">
    <property type="entry name" value="ABC_transporter-like_ATP-bd"/>
</dbReference>
<dbReference type="PROSITE" id="PS50929">
    <property type="entry name" value="ABC_TM1F"/>
    <property type="match status" value="1"/>
</dbReference>
<comment type="caution">
    <text evidence="12">The sequence shown here is derived from an EMBL/GenBank/DDBJ whole genome shotgun (WGS) entry which is preliminary data.</text>
</comment>
<dbReference type="InterPro" id="IPR003593">
    <property type="entry name" value="AAA+_ATPase"/>
</dbReference>
<evidence type="ECO:0000256" key="2">
    <source>
        <dbReference type="ARBA" id="ARBA00022448"/>
    </source>
</evidence>
<dbReference type="Gene3D" id="1.20.1560.10">
    <property type="entry name" value="ABC transporter type 1, transmembrane domain"/>
    <property type="match status" value="1"/>
</dbReference>
<sequence length="602" mass="67279">MSEPSAQELEPDARAYDRRLLRRLVGYLRPYRPQVALALVLLFVGAGLELAGPYLTKVALDRAIPDGDARLLGWLVAAYAGSLVLGFLAEYADTLLTTWLGQRVMFDMRAEVFTHLQRLSLRYFDRNPVGRLMTRVTNDVEQLNEAFSSGLVTVFGDVFTLIFILGMMLQLNWRLALVTFTVLPLVAVATFVFRGLIRTAYRDIRVRLARINAFMQEQVSGMRVVQLFGRQEPTLRRFKQINDDHLQAHLRSITYYALFFPTIEVLTAVALALILWYGGGETIQGTMTLGVVAAFLQYTRRFFRPIQDLSEKYNILQGAMAASERIFELLDTTPEVADDADPLRLPVPGRGEIEFRDVWFRYDDDGEWVLRGVSFVARPGERVAIVGATGAGKSTIISLLMRFYDTTRGEVLFDGVPVRRVPMAELRARVSLVLQDVFLFSQDVSSNIRLGAAEISDEQVRAAAARVGADRVVQRLPGGYDQPLGERGLSLSVGERQLVSFARALAFDPQVLVLDEATSSVDSELEAQIQEALDELMRGRTSLVIAHRLSTVVSADQILVLHQGEVRERGTHAELLRRGGLYARLYELQFIRQSAAGDAAAD</sequence>
<dbReference type="Pfam" id="PF00005">
    <property type="entry name" value="ABC_tran"/>
    <property type="match status" value="1"/>
</dbReference>
<keyword evidence="2" id="KW-0813">Transport</keyword>
<dbReference type="AlphaFoldDB" id="A0A841H1A8"/>
<dbReference type="GO" id="GO:0016887">
    <property type="term" value="F:ATP hydrolysis activity"/>
    <property type="evidence" value="ECO:0007669"/>
    <property type="project" value="InterPro"/>
</dbReference>
<dbReference type="PANTHER" id="PTHR43394:SF1">
    <property type="entry name" value="ATP-BINDING CASSETTE SUB-FAMILY B MEMBER 10, MITOCHONDRIAL"/>
    <property type="match status" value="1"/>
</dbReference>
<keyword evidence="6 12" id="KW-0067">ATP-binding</keyword>
<dbReference type="CDD" id="cd18544">
    <property type="entry name" value="ABC_6TM_TmrA_like"/>
    <property type="match status" value="1"/>
</dbReference>
<feature type="transmembrane region" description="Helical" evidence="9">
    <location>
        <begin position="71"/>
        <end position="89"/>
    </location>
</feature>
<dbReference type="PANTHER" id="PTHR43394">
    <property type="entry name" value="ATP-DEPENDENT PERMEASE MDL1, MITOCHONDRIAL"/>
    <property type="match status" value="1"/>
</dbReference>
<dbReference type="FunFam" id="3.40.50.300:FF:000287">
    <property type="entry name" value="Multidrug ABC transporter ATP-binding protein"/>
    <property type="match status" value="1"/>
</dbReference>
<dbReference type="GO" id="GO:0015421">
    <property type="term" value="F:ABC-type oligopeptide transporter activity"/>
    <property type="evidence" value="ECO:0007669"/>
    <property type="project" value="TreeGrafter"/>
</dbReference>
<feature type="transmembrane region" description="Helical" evidence="9">
    <location>
        <begin position="151"/>
        <end position="169"/>
    </location>
</feature>
<dbReference type="PROSITE" id="PS00211">
    <property type="entry name" value="ABC_TRANSPORTER_1"/>
    <property type="match status" value="1"/>
</dbReference>
<feature type="transmembrane region" description="Helical" evidence="9">
    <location>
        <begin position="255"/>
        <end position="277"/>
    </location>
</feature>
<dbReference type="InterPro" id="IPR027417">
    <property type="entry name" value="P-loop_NTPase"/>
</dbReference>
<dbReference type="RefSeq" id="WP_170032469.1">
    <property type="nucleotide sequence ID" value="NZ_JABDTL010000001.1"/>
</dbReference>
<evidence type="ECO:0000256" key="1">
    <source>
        <dbReference type="ARBA" id="ARBA00004651"/>
    </source>
</evidence>
<feature type="domain" description="ABC transporter" evidence="10">
    <location>
        <begin position="353"/>
        <end position="588"/>
    </location>
</feature>
<evidence type="ECO:0000256" key="7">
    <source>
        <dbReference type="ARBA" id="ARBA00022989"/>
    </source>
</evidence>
<feature type="transmembrane region" description="Helical" evidence="9">
    <location>
        <begin position="175"/>
        <end position="197"/>
    </location>
</feature>
<dbReference type="Proteomes" id="UP000582837">
    <property type="component" value="Unassembled WGS sequence"/>
</dbReference>
<keyword evidence="13" id="KW-1185">Reference proteome</keyword>
<evidence type="ECO:0000313" key="12">
    <source>
        <dbReference type="EMBL" id="MBB6071736.1"/>
    </source>
</evidence>
<reference evidence="12 13" key="1">
    <citation type="submission" date="2020-08" db="EMBL/GenBank/DDBJ databases">
        <title>Genomic Encyclopedia of Type Strains, Phase IV (KMG-IV): sequencing the most valuable type-strain genomes for metagenomic binning, comparative biology and taxonomic classification.</title>
        <authorList>
            <person name="Goeker M."/>
        </authorList>
    </citation>
    <scope>NUCLEOTIDE SEQUENCE [LARGE SCALE GENOMIC DNA]</scope>
    <source>
        <strain evidence="12 13">DSM 29007</strain>
    </source>
</reference>
<evidence type="ECO:0000256" key="8">
    <source>
        <dbReference type="ARBA" id="ARBA00023136"/>
    </source>
</evidence>